<dbReference type="AlphaFoldDB" id="A0A832YWR6"/>
<dbReference type="InterPro" id="IPR033167">
    <property type="entry name" value="Nre"/>
</dbReference>
<proteinExistence type="predicted"/>
<evidence type="ECO:0000313" key="3">
    <source>
        <dbReference type="EMBL" id="HIP56458.1"/>
    </source>
</evidence>
<gene>
    <name evidence="3" type="ORF">EYH02_00055</name>
</gene>
<name>A0A832YWR6_9CREN</name>
<dbReference type="Pfam" id="PF04894">
    <property type="entry name" value="Nre_N"/>
    <property type="match status" value="1"/>
</dbReference>
<evidence type="ECO:0008006" key="5">
    <source>
        <dbReference type="Google" id="ProtNLM"/>
    </source>
</evidence>
<sequence length="329" mass="37052">MYVRDVVNSRLCVLCRGANRLCGRAYCPILARSMALMKLSRVVNTVNVEGSSPPSVFVGRIGYPKVLAGPATPPEHGNTSLYDLPELWLDIPLESIVAFRGSLIVARRPVNVYDVESRYVQTLQELVLSVDPVDIEITLRKPPRAEISLSDFEPPIGPRAPVKDFYIVSYRATHRVIEKVYSDTDLSAREAVVKLYESSIPVTHIQKLFSVGALGKKRSRRLVPTRYAITAVDVILSDHLLKRVRELPELDSVLLFTRSIHNNLFAAILIPGKWSFEWMEAWFPGSTWNPYGKEVVIEGDYELYKGRKSYPSIGGCYYASRLATAEYML</sequence>
<feature type="non-terminal residue" evidence="3">
    <location>
        <position position="329"/>
    </location>
</feature>
<organism evidence="3 4">
    <name type="scientific">Ignisphaera aggregans</name>
    <dbReference type="NCBI Taxonomy" id="334771"/>
    <lineage>
        <taxon>Archaea</taxon>
        <taxon>Thermoproteota</taxon>
        <taxon>Thermoprotei</taxon>
        <taxon>Desulfurococcales</taxon>
        <taxon>Desulfurococcaceae</taxon>
        <taxon>Ignisphaera</taxon>
    </lineage>
</organism>
<dbReference type="PANTHER" id="PTHR38136">
    <property type="entry name" value="DNA REPAIR PROTEIN"/>
    <property type="match status" value="1"/>
</dbReference>
<dbReference type="InterPro" id="IPR006978">
    <property type="entry name" value="Nre_N"/>
</dbReference>
<evidence type="ECO:0000313" key="4">
    <source>
        <dbReference type="Proteomes" id="UP000605805"/>
    </source>
</evidence>
<comment type="caution">
    <text evidence="3">The sequence shown here is derived from an EMBL/GenBank/DDBJ whole genome shotgun (WGS) entry which is preliminary data.</text>
</comment>
<protein>
    <recommendedName>
        <fullName evidence="5">Archaeal Nre N-terminal domain-containing protein</fullName>
    </recommendedName>
</protein>
<dbReference type="GO" id="GO:0006281">
    <property type="term" value="P:DNA repair"/>
    <property type="evidence" value="ECO:0007669"/>
    <property type="project" value="InterPro"/>
</dbReference>
<dbReference type="InterPro" id="IPR006979">
    <property type="entry name" value="Nre_C"/>
</dbReference>
<dbReference type="Proteomes" id="UP000605805">
    <property type="component" value="Unassembled WGS sequence"/>
</dbReference>
<feature type="domain" description="Archaeal Nre N-terminal" evidence="1">
    <location>
        <begin position="21"/>
        <end position="289"/>
    </location>
</feature>
<evidence type="ECO:0000259" key="1">
    <source>
        <dbReference type="Pfam" id="PF04894"/>
    </source>
</evidence>
<dbReference type="PANTHER" id="PTHR38136:SF2">
    <property type="entry name" value="DNA REPAIR PROTEIN"/>
    <property type="match status" value="1"/>
</dbReference>
<dbReference type="Pfam" id="PF04895">
    <property type="entry name" value="Nre_C"/>
    <property type="match status" value="1"/>
</dbReference>
<reference evidence="3" key="1">
    <citation type="journal article" date="2020" name="ISME J.">
        <title>Gammaproteobacteria mediating utilization of methyl-, sulfur- and petroleum organic compounds in deep ocean hydrothermal plumes.</title>
        <authorList>
            <person name="Zhou Z."/>
            <person name="Liu Y."/>
            <person name="Pan J."/>
            <person name="Cron B.R."/>
            <person name="Toner B.M."/>
            <person name="Anantharaman K."/>
            <person name="Breier J.A."/>
            <person name="Dick G.J."/>
            <person name="Li M."/>
        </authorList>
    </citation>
    <scope>NUCLEOTIDE SEQUENCE</scope>
    <source>
        <strain evidence="3">SZUA-1435</strain>
    </source>
</reference>
<dbReference type="EMBL" id="DQTV01000002">
    <property type="protein sequence ID" value="HIP56458.1"/>
    <property type="molecule type" value="Genomic_DNA"/>
</dbReference>
<feature type="domain" description="Archaeal Nre C-terminal" evidence="2">
    <location>
        <begin position="302"/>
        <end position="328"/>
    </location>
</feature>
<accession>A0A832YWR6</accession>
<evidence type="ECO:0000259" key="2">
    <source>
        <dbReference type="Pfam" id="PF04895"/>
    </source>
</evidence>